<dbReference type="Proteomes" id="UP000711047">
    <property type="component" value="Unassembled WGS sequence"/>
</dbReference>
<protein>
    <submittedName>
        <fullName evidence="3">ABC transporter substrate-binding protein</fullName>
    </submittedName>
</protein>
<organism evidence="3 4">
    <name type="scientific">Paenibacillus tritici</name>
    <dbReference type="NCBI Taxonomy" id="1873425"/>
    <lineage>
        <taxon>Bacteria</taxon>
        <taxon>Bacillati</taxon>
        <taxon>Bacillota</taxon>
        <taxon>Bacilli</taxon>
        <taxon>Bacillales</taxon>
        <taxon>Paenibacillaceae</taxon>
        <taxon>Paenibacillus</taxon>
    </lineage>
</organism>
<dbReference type="CDD" id="cd13651">
    <property type="entry name" value="PBP2_ThiY"/>
    <property type="match status" value="1"/>
</dbReference>
<feature type="domain" description="SsuA/THI5-like" evidence="2">
    <location>
        <begin position="75"/>
        <end position="289"/>
    </location>
</feature>
<evidence type="ECO:0000256" key="1">
    <source>
        <dbReference type="SAM" id="SignalP"/>
    </source>
</evidence>
<dbReference type="EMBL" id="JABMKX010000001">
    <property type="protein sequence ID" value="NQX43957.1"/>
    <property type="molecule type" value="Genomic_DNA"/>
</dbReference>
<dbReference type="SUPFAM" id="SSF53850">
    <property type="entry name" value="Periplasmic binding protein-like II"/>
    <property type="match status" value="1"/>
</dbReference>
<keyword evidence="4" id="KW-1185">Reference proteome</keyword>
<proteinExistence type="predicted"/>
<dbReference type="Pfam" id="PF09084">
    <property type="entry name" value="NMT1"/>
    <property type="match status" value="1"/>
</dbReference>
<name>A0ABX2DHA7_9BACL</name>
<feature type="signal peptide" evidence="1">
    <location>
        <begin position="1"/>
        <end position="34"/>
    </location>
</feature>
<sequence length="360" mass="38964">MTTIRYARNLYNSISRPAKLLLSALVLCTLPVLAGCANSNGPGASGSTAATTATSEAGADGPAHKLTIMLDWYPNAVHSFLYAAQAKGYFAEQGLEVEIQMPADTNDALKLVAAGKVDLALSYQPQVLMARGENIPVKSIAALVRHPLNHLMVAADSGITRPGELSGKQAGYSSVPLYEAMLKTMVTSDGGDPSSLKLIDVGFELIPALSTGRVDAIMGGFINHEQLILEQEGHPVRSFNPVEYGVPDYYELVLVASEQGLQDSQGYYQKFVEAIRQGQQFVAGNPDEALKLLLEHQEDTAPLDEAIEQRSLKILLPLMDAGSQPFGYQDGATWEKVNRWLSENRLLAQEVDIKNAFINF</sequence>
<gene>
    <name evidence="3" type="ORF">HQN87_01330</name>
</gene>
<dbReference type="InterPro" id="IPR027939">
    <property type="entry name" value="NMT1/THI5"/>
</dbReference>
<dbReference type="RefSeq" id="WP_173126558.1">
    <property type="nucleotide sequence ID" value="NZ_JABMKX010000001.1"/>
</dbReference>
<evidence type="ECO:0000259" key="2">
    <source>
        <dbReference type="Pfam" id="PF09084"/>
    </source>
</evidence>
<feature type="chain" id="PRO_5046561425" evidence="1">
    <location>
        <begin position="35"/>
        <end position="360"/>
    </location>
</feature>
<reference evidence="3 4" key="1">
    <citation type="submission" date="2020-05" db="EMBL/GenBank/DDBJ databases">
        <title>Paenibacillus glebae, sp. nov., Paenibacillus humi sp. nov., Paenibacillus pedi sp. nov., Paenibacillus terrestris sp. nov. and Paenibacillus terricola sp. nov., isolated from a forest top soil sample.</title>
        <authorList>
            <person name="Qi S."/>
            <person name="Carlier A."/>
            <person name="Cnockaert M."/>
            <person name="Vandamme P."/>
        </authorList>
    </citation>
    <scope>NUCLEOTIDE SEQUENCE [LARGE SCALE GENOMIC DNA]</scope>
    <source>
        <strain evidence="3 4">LMG 29502</strain>
    </source>
</reference>
<dbReference type="PANTHER" id="PTHR31528:SF3">
    <property type="entry name" value="THIAMINE BIOSYNTHESIS PROTEIN HI_0357-RELATED"/>
    <property type="match status" value="1"/>
</dbReference>
<dbReference type="InterPro" id="IPR015168">
    <property type="entry name" value="SsuA/THI5"/>
</dbReference>
<comment type="caution">
    <text evidence="3">The sequence shown here is derived from an EMBL/GenBank/DDBJ whole genome shotgun (WGS) entry which is preliminary data.</text>
</comment>
<evidence type="ECO:0000313" key="4">
    <source>
        <dbReference type="Proteomes" id="UP000711047"/>
    </source>
</evidence>
<accession>A0ABX2DHA7</accession>
<dbReference type="PANTHER" id="PTHR31528">
    <property type="entry name" value="4-AMINO-5-HYDROXYMETHYL-2-METHYLPYRIMIDINE PHOSPHATE SYNTHASE THI11-RELATED"/>
    <property type="match status" value="1"/>
</dbReference>
<keyword evidence="1" id="KW-0732">Signal</keyword>
<evidence type="ECO:0000313" key="3">
    <source>
        <dbReference type="EMBL" id="NQX43957.1"/>
    </source>
</evidence>
<dbReference type="Gene3D" id="3.40.190.10">
    <property type="entry name" value="Periplasmic binding protein-like II"/>
    <property type="match status" value="2"/>
</dbReference>